<evidence type="ECO:0000313" key="10">
    <source>
        <dbReference type="EMBL" id="KZP31025.1"/>
    </source>
</evidence>
<dbReference type="InterPro" id="IPR027417">
    <property type="entry name" value="P-loop_NTPase"/>
</dbReference>
<dbReference type="GO" id="GO:0003924">
    <property type="term" value="F:GTPase activity"/>
    <property type="evidence" value="ECO:0007669"/>
    <property type="project" value="InterPro"/>
</dbReference>
<proteinExistence type="inferred from homology"/>
<keyword evidence="9" id="KW-0636">Prenylation</keyword>
<dbReference type="Pfam" id="PF00071">
    <property type="entry name" value="Ras"/>
    <property type="match status" value="1"/>
</dbReference>
<dbReference type="SMART" id="SM00173">
    <property type="entry name" value="RAS"/>
    <property type="match status" value="1"/>
</dbReference>
<dbReference type="InterPro" id="IPR005225">
    <property type="entry name" value="Small_GTP-bd"/>
</dbReference>
<evidence type="ECO:0000256" key="4">
    <source>
        <dbReference type="ARBA" id="ARBA00022481"/>
    </source>
</evidence>
<dbReference type="FunFam" id="3.40.50.300:FF:000080">
    <property type="entry name" value="Ras-like GTPase Ras1"/>
    <property type="match status" value="1"/>
</dbReference>
<evidence type="ECO:0000256" key="8">
    <source>
        <dbReference type="ARBA" id="ARBA00023288"/>
    </source>
</evidence>
<dbReference type="PRINTS" id="PR00449">
    <property type="entry name" value="RASTRNSFRMNG"/>
</dbReference>
<keyword evidence="3" id="KW-1003">Cell membrane</keyword>
<dbReference type="SMART" id="SM00174">
    <property type="entry name" value="RHO"/>
    <property type="match status" value="1"/>
</dbReference>
<keyword evidence="8" id="KW-0449">Lipoprotein</keyword>
<dbReference type="SMART" id="SM00176">
    <property type="entry name" value="RAN"/>
    <property type="match status" value="1"/>
</dbReference>
<dbReference type="GO" id="GO:0007165">
    <property type="term" value="P:signal transduction"/>
    <property type="evidence" value="ECO:0007669"/>
    <property type="project" value="InterPro"/>
</dbReference>
<evidence type="ECO:0000256" key="5">
    <source>
        <dbReference type="ARBA" id="ARBA00022741"/>
    </source>
</evidence>
<dbReference type="PROSITE" id="PS51419">
    <property type="entry name" value="RAB"/>
    <property type="match status" value="1"/>
</dbReference>
<name>A0A166TV75_9AGAM</name>
<dbReference type="STRING" id="436010.A0A166TV75"/>
<dbReference type="EMBL" id="KV417491">
    <property type="protein sequence ID" value="KZP31025.1"/>
    <property type="molecule type" value="Genomic_DNA"/>
</dbReference>
<evidence type="ECO:0000256" key="7">
    <source>
        <dbReference type="ARBA" id="ARBA00023136"/>
    </source>
</evidence>
<comment type="similarity">
    <text evidence="2">Belongs to the small GTPase superfamily. Ras family.</text>
</comment>
<keyword evidence="6" id="KW-0342">GTP-binding</keyword>
<evidence type="ECO:0000256" key="9">
    <source>
        <dbReference type="ARBA" id="ARBA00023289"/>
    </source>
</evidence>
<dbReference type="SMART" id="SM00175">
    <property type="entry name" value="RAB"/>
    <property type="match status" value="1"/>
</dbReference>
<dbReference type="Gene3D" id="3.40.50.300">
    <property type="entry name" value="P-loop containing nucleotide triphosphate hydrolases"/>
    <property type="match status" value="1"/>
</dbReference>
<organism evidence="10">
    <name type="scientific">Athelia psychrophila</name>
    <dbReference type="NCBI Taxonomy" id="1759441"/>
    <lineage>
        <taxon>Eukaryota</taxon>
        <taxon>Fungi</taxon>
        <taxon>Dikarya</taxon>
        <taxon>Basidiomycota</taxon>
        <taxon>Agaricomycotina</taxon>
        <taxon>Agaricomycetes</taxon>
        <taxon>Agaricomycetidae</taxon>
        <taxon>Atheliales</taxon>
        <taxon>Atheliaceae</taxon>
        <taxon>Athelia</taxon>
    </lineage>
</organism>
<comment type="subcellular location">
    <subcellularLocation>
        <location evidence="1">Cell membrane</location>
        <topology evidence="1">Lipid-anchor</topology>
        <orientation evidence="1">Cytoplasmic side</orientation>
    </subcellularLocation>
</comment>
<dbReference type="GO" id="GO:0005886">
    <property type="term" value="C:plasma membrane"/>
    <property type="evidence" value="ECO:0007669"/>
    <property type="project" value="UniProtKB-SubCell"/>
</dbReference>
<dbReference type="AlphaFoldDB" id="A0A166TV75"/>
<evidence type="ECO:0000256" key="6">
    <source>
        <dbReference type="ARBA" id="ARBA00023134"/>
    </source>
</evidence>
<evidence type="ECO:0000256" key="3">
    <source>
        <dbReference type="ARBA" id="ARBA00022475"/>
    </source>
</evidence>
<dbReference type="PANTHER" id="PTHR24070">
    <property type="entry name" value="RAS, DI-RAS, AND RHEB FAMILY MEMBERS OF SMALL GTPASE SUPERFAMILY"/>
    <property type="match status" value="1"/>
</dbReference>
<gene>
    <name evidence="10" type="ORF">FIBSPDRAFT_883722</name>
</gene>
<protein>
    <submittedName>
        <fullName evidence="10">Ras-domain-containing protein</fullName>
    </submittedName>
</protein>
<evidence type="ECO:0000256" key="1">
    <source>
        <dbReference type="ARBA" id="ARBA00004342"/>
    </source>
</evidence>
<dbReference type="OrthoDB" id="5976022at2759"/>
<evidence type="ECO:0000256" key="2">
    <source>
        <dbReference type="ARBA" id="ARBA00008344"/>
    </source>
</evidence>
<dbReference type="InterPro" id="IPR001806">
    <property type="entry name" value="Small_GTPase"/>
</dbReference>
<dbReference type="NCBIfam" id="TIGR00231">
    <property type="entry name" value="small_GTP"/>
    <property type="match status" value="1"/>
</dbReference>
<dbReference type="SUPFAM" id="SSF52540">
    <property type="entry name" value="P-loop containing nucleoside triphosphate hydrolases"/>
    <property type="match status" value="1"/>
</dbReference>
<dbReference type="InterPro" id="IPR020849">
    <property type="entry name" value="Small_GTPase_Ras-type"/>
</dbReference>
<keyword evidence="7" id="KW-0472">Membrane</keyword>
<keyword evidence="5" id="KW-0547">Nucleotide-binding</keyword>
<dbReference type="GO" id="GO:0005525">
    <property type="term" value="F:GTP binding"/>
    <property type="evidence" value="ECO:0007669"/>
    <property type="project" value="UniProtKB-KW"/>
</dbReference>
<sequence>MSTSQFLNREYRLVVVGSGGVGKSALTLQFIQGQFTDKYDPTVEDSYRKKCVVEDELVILDIVDTAGQEEYEAMREQYMRTGAGFLLVYSIESRASFEKINMFHRQILRVKDKVFVPVVVVGNKLDLEPIRKVGKNEGGDLARHFGCKFLETSAKNCINIDEAFTGLVREIRRHNQERWTNRSAISLDDSGISRESHSGHCSGCVVI</sequence>
<keyword evidence="4" id="KW-0488">Methylation</keyword>
<reference evidence="10" key="1">
    <citation type="journal article" date="2016" name="Mol. Biol. Evol.">
        <title>Comparative Genomics of Early-Diverging Mushroom-Forming Fungi Provides Insights into the Origins of Lignocellulose Decay Capabilities.</title>
        <authorList>
            <person name="Nagy L.G."/>
            <person name="Riley R."/>
            <person name="Tritt A."/>
            <person name="Adam C."/>
            <person name="Daum C."/>
            <person name="Floudas D."/>
            <person name="Sun H."/>
            <person name="Yadav J.S."/>
            <person name="Pangilinan J."/>
            <person name="Larsson K.H."/>
            <person name="Matsuura K."/>
            <person name="Barry K."/>
            <person name="Labutti K."/>
            <person name="Kuo R."/>
            <person name="Ohm R.A."/>
            <person name="Bhattacharya S.S."/>
            <person name="Shirouzu T."/>
            <person name="Yoshinaga Y."/>
            <person name="Martin F.M."/>
            <person name="Grigoriev I.V."/>
            <person name="Hibbett D.S."/>
        </authorList>
    </citation>
    <scope>NUCLEOTIDE SEQUENCE [LARGE SCALE GENOMIC DNA]</scope>
    <source>
        <strain evidence="10">CBS 109695</strain>
    </source>
</reference>
<dbReference type="PROSITE" id="PS51420">
    <property type="entry name" value="RHO"/>
    <property type="match status" value="1"/>
</dbReference>
<dbReference type="PROSITE" id="PS51421">
    <property type="entry name" value="RAS"/>
    <property type="match status" value="1"/>
</dbReference>
<accession>A0A166TV75</accession>